<protein>
    <submittedName>
        <fullName evidence="2">Uncharacterized protein</fullName>
    </submittedName>
</protein>
<evidence type="ECO:0000313" key="3">
    <source>
        <dbReference type="Proteomes" id="UP001552594"/>
    </source>
</evidence>
<keyword evidence="1" id="KW-1133">Transmembrane helix</keyword>
<keyword evidence="1" id="KW-0472">Membrane</keyword>
<dbReference type="EMBL" id="JBFAUK010000017">
    <property type="protein sequence ID" value="MEV5508869.1"/>
    <property type="molecule type" value="Genomic_DNA"/>
</dbReference>
<organism evidence="2 3">
    <name type="scientific">Streptomyces orinoci</name>
    <name type="common">Streptoverticillium orinoci</name>
    <dbReference type="NCBI Taxonomy" id="67339"/>
    <lineage>
        <taxon>Bacteria</taxon>
        <taxon>Bacillati</taxon>
        <taxon>Actinomycetota</taxon>
        <taxon>Actinomycetes</taxon>
        <taxon>Kitasatosporales</taxon>
        <taxon>Streptomycetaceae</taxon>
        <taxon>Streptomyces</taxon>
    </lineage>
</organism>
<dbReference type="RefSeq" id="WP_109282181.1">
    <property type="nucleotide sequence ID" value="NZ_JBFAUK010000017.1"/>
</dbReference>
<sequence length="79" mass="8353">MTWGCGRYWPPRIPPAAGWLGSGSLFAWSGWKLPLIICLAVARPSGMTLPEDPATAVALHLAAVTAGAGMLRTLLRARP</sequence>
<name>A0ABV3K161_STRON</name>
<evidence type="ECO:0000256" key="1">
    <source>
        <dbReference type="SAM" id="Phobius"/>
    </source>
</evidence>
<dbReference type="Proteomes" id="UP001552594">
    <property type="component" value="Unassembled WGS sequence"/>
</dbReference>
<feature type="transmembrane region" description="Helical" evidence="1">
    <location>
        <begin position="17"/>
        <end position="42"/>
    </location>
</feature>
<accession>A0ABV3K161</accession>
<evidence type="ECO:0000313" key="2">
    <source>
        <dbReference type="EMBL" id="MEV5508869.1"/>
    </source>
</evidence>
<gene>
    <name evidence="2" type="ORF">AB0L16_20900</name>
</gene>
<feature type="transmembrane region" description="Helical" evidence="1">
    <location>
        <begin position="54"/>
        <end position="75"/>
    </location>
</feature>
<reference evidence="2 3" key="1">
    <citation type="submission" date="2024-06" db="EMBL/GenBank/DDBJ databases">
        <title>The Natural Products Discovery Center: Release of the First 8490 Sequenced Strains for Exploring Actinobacteria Biosynthetic Diversity.</title>
        <authorList>
            <person name="Kalkreuter E."/>
            <person name="Kautsar S.A."/>
            <person name="Yang D."/>
            <person name="Bader C.D."/>
            <person name="Teijaro C.N."/>
            <person name="Fluegel L."/>
            <person name="Davis C.M."/>
            <person name="Simpson J.R."/>
            <person name="Lauterbach L."/>
            <person name="Steele A.D."/>
            <person name="Gui C."/>
            <person name="Meng S."/>
            <person name="Li G."/>
            <person name="Viehrig K."/>
            <person name="Ye F."/>
            <person name="Su P."/>
            <person name="Kiefer A.F."/>
            <person name="Nichols A."/>
            <person name="Cepeda A.J."/>
            <person name="Yan W."/>
            <person name="Fan B."/>
            <person name="Jiang Y."/>
            <person name="Adhikari A."/>
            <person name="Zheng C.-J."/>
            <person name="Schuster L."/>
            <person name="Cowan T.M."/>
            <person name="Smanski M.J."/>
            <person name="Chevrette M.G."/>
            <person name="De Carvalho L.P.S."/>
            <person name="Shen B."/>
        </authorList>
    </citation>
    <scope>NUCLEOTIDE SEQUENCE [LARGE SCALE GENOMIC DNA]</scope>
    <source>
        <strain evidence="2 3">NPDC052347</strain>
    </source>
</reference>
<comment type="caution">
    <text evidence="2">The sequence shown here is derived from an EMBL/GenBank/DDBJ whole genome shotgun (WGS) entry which is preliminary data.</text>
</comment>
<proteinExistence type="predicted"/>
<keyword evidence="1" id="KW-0812">Transmembrane</keyword>
<keyword evidence="3" id="KW-1185">Reference proteome</keyword>